<keyword evidence="2" id="KW-1133">Transmembrane helix</keyword>
<gene>
    <name evidence="4" type="primary">LOC110775489</name>
</gene>
<keyword evidence="3" id="KW-1185">Reference proteome</keyword>
<sequence length="212" mass="24173">MQKSTVGIDYWMKWQVPVCGLIIVIPAAIAIKMIKNKTINGEEDTQNSVLWVPCWRQLSPKWLLLYRAFAFLTMANLLFQMLHSYGPYAFYFYTQWTFSLVMVYFALSSSSYASLFIHVDWNHCFCPRMFNVTEKSPTGNAEKDKTLKNGSEGNESAAVMDSGKGESLTKLQNHVRNDETRVGFLGSLMQIIYQVSLCPSIIRCLLLDVPVL</sequence>
<evidence type="ECO:0000313" key="3">
    <source>
        <dbReference type="Proteomes" id="UP000813463"/>
    </source>
</evidence>
<keyword evidence="2" id="KW-0472">Membrane</keyword>
<evidence type="ECO:0008006" key="5">
    <source>
        <dbReference type="Google" id="ProtNLM"/>
    </source>
</evidence>
<reference evidence="3" key="1">
    <citation type="journal article" date="2021" name="Nat. Commun.">
        <title>Genomic analyses provide insights into spinach domestication and the genetic basis of agronomic traits.</title>
        <authorList>
            <person name="Cai X."/>
            <person name="Sun X."/>
            <person name="Xu C."/>
            <person name="Sun H."/>
            <person name="Wang X."/>
            <person name="Ge C."/>
            <person name="Zhang Z."/>
            <person name="Wang Q."/>
            <person name="Fei Z."/>
            <person name="Jiao C."/>
            <person name="Wang Q."/>
        </authorList>
    </citation>
    <scope>NUCLEOTIDE SEQUENCE [LARGE SCALE GENOMIC DNA]</scope>
    <source>
        <strain evidence="3">cv. Varoflay</strain>
    </source>
</reference>
<evidence type="ECO:0000256" key="1">
    <source>
        <dbReference type="SAM" id="MobiDB-lite"/>
    </source>
</evidence>
<feature type="transmembrane region" description="Helical" evidence="2">
    <location>
        <begin position="12"/>
        <end position="31"/>
    </location>
</feature>
<proteinExistence type="predicted"/>
<organism evidence="3 4">
    <name type="scientific">Spinacia oleracea</name>
    <name type="common">Spinach</name>
    <dbReference type="NCBI Taxonomy" id="3562"/>
    <lineage>
        <taxon>Eukaryota</taxon>
        <taxon>Viridiplantae</taxon>
        <taxon>Streptophyta</taxon>
        <taxon>Embryophyta</taxon>
        <taxon>Tracheophyta</taxon>
        <taxon>Spermatophyta</taxon>
        <taxon>Magnoliopsida</taxon>
        <taxon>eudicotyledons</taxon>
        <taxon>Gunneridae</taxon>
        <taxon>Pentapetalae</taxon>
        <taxon>Caryophyllales</taxon>
        <taxon>Chenopodiaceae</taxon>
        <taxon>Chenopodioideae</taxon>
        <taxon>Anserineae</taxon>
        <taxon>Spinacia</taxon>
    </lineage>
</organism>
<evidence type="ECO:0000313" key="4">
    <source>
        <dbReference type="RefSeq" id="XP_056684260.1"/>
    </source>
</evidence>
<name>A0ABM3QLM4_SPIOL</name>
<dbReference type="GeneID" id="110775489"/>
<reference evidence="4" key="2">
    <citation type="submission" date="2025-08" db="UniProtKB">
        <authorList>
            <consortium name="RefSeq"/>
        </authorList>
    </citation>
    <scope>IDENTIFICATION</scope>
    <source>
        <tissue evidence="4">Leaf</tissue>
    </source>
</reference>
<dbReference type="RefSeq" id="XP_056684260.1">
    <property type="nucleotide sequence ID" value="XM_056828282.1"/>
</dbReference>
<dbReference type="PANTHER" id="PTHR12242:SF38">
    <property type="entry name" value="TRANSMEMBRANE PROTEIN"/>
    <property type="match status" value="1"/>
</dbReference>
<dbReference type="Proteomes" id="UP000813463">
    <property type="component" value="Chromosome 5"/>
</dbReference>
<protein>
    <recommendedName>
        <fullName evidence="5">Glycerophosphocholine acyltransferase 1</fullName>
    </recommendedName>
</protein>
<accession>A0ABM3QLM4</accession>
<evidence type="ECO:0000256" key="2">
    <source>
        <dbReference type="SAM" id="Phobius"/>
    </source>
</evidence>
<feature type="transmembrane region" description="Helical" evidence="2">
    <location>
        <begin position="64"/>
        <end position="82"/>
    </location>
</feature>
<feature type="region of interest" description="Disordered" evidence="1">
    <location>
        <begin position="137"/>
        <end position="164"/>
    </location>
</feature>
<dbReference type="PANTHER" id="PTHR12242">
    <property type="entry name" value="OS02G0130600 PROTEIN-RELATED"/>
    <property type="match status" value="1"/>
</dbReference>
<keyword evidence="2" id="KW-0812">Transmembrane</keyword>